<dbReference type="GO" id="GO:1990281">
    <property type="term" value="C:efflux pump complex"/>
    <property type="evidence" value="ECO:0007669"/>
    <property type="project" value="TreeGrafter"/>
</dbReference>
<evidence type="ECO:0000313" key="7">
    <source>
        <dbReference type="EMBL" id="QTL98741.1"/>
    </source>
</evidence>
<keyword evidence="8" id="KW-1185">Reference proteome</keyword>
<dbReference type="GO" id="GO:0015562">
    <property type="term" value="F:efflux transmembrane transporter activity"/>
    <property type="evidence" value="ECO:0007669"/>
    <property type="project" value="TreeGrafter"/>
</dbReference>
<dbReference type="Gene3D" id="2.40.30.170">
    <property type="match status" value="1"/>
</dbReference>
<evidence type="ECO:0000256" key="3">
    <source>
        <dbReference type="SAM" id="MobiDB-lite"/>
    </source>
</evidence>
<keyword evidence="4" id="KW-0812">Transmembrane</keyword>
<feature type="coiled-coil region" evidence="2">
    <location>
        <begin position="124"/>
        <end position="151"/>
    </location>
</feature>
<comment type="similarity">
    <text evidence="1">Belongs to the membrane fusion protein (MFP) (TC 8.A.1) family.</text>
</comment>
<feature type="domain" description="Multidrug resistance protein MdtA-like barrel-sandwich hybrid" evidence="5">
    <location>
        <begin position="85"/>
        <end position="180"/>
    </location>
</feature>
<dbReference type="InterPro" id="IPR058625">
    <property type="entry name" value="MdtA-like_BSH"/>
</dbReference>
<name>A0A8A7KBC1_9FIRM</name>
<dbReference type="Pfam" id="PF25917">
    <property type="entry name" value="BSH_RND"/>
    <property type="match status" value="1"/>
</dbReference>
<dbReference type="EMBL" id="CP046640">
    <property type="protein sequence ID" value="QTL98741.1"/>
    <property type="molecule type" value="Genomic_DNA"/>
</dbReference>
<evidence type="ECO:0000259" key="5">
    <source>
        <dbReference type="Pfam" id="PF25917"/>
    </source>
</evidence>
<evidence type="ECO:0000259" key="6">
    <source>
        <dbReference type="Pfam" id="PF25954"/>
    </source>
</evidence>
<sequence>MFRKHWKIIISLILVLIIIVFFINKYMTANPSYNANREINSNSLYTVSRGDLEDSISVSGYISPVNEREVSFRSRNSETRDTVDAIMVEEGNLVKKGDLLIVLDKTKEKLEYLQAENEYKKAVINGSKNEIEEAQINLEMAQEDLAATELKAPITGLVTDIQVEEGDNVSGGTAAVNIIDNSRYEVEVDIPESDISQIKVGLKARVVLDALPGQYLSGEVIAIEQEAEEDSGLVTVPITVLLEEGDFDLKPGYSADVDIIIKSVKDKLIIPITAVYNKEGKTYVSKYEGGQLEDVLVKTGISSGLKISIDSGLEAGDRIMINTFQFNQLPEEVQNEGSEEQRPGGPPMMGPMGR</sequence>
<reference evidence="7" key="1">
    <citation type="submission" date="2019-12" db="EMBL/GenBank/DDBJ databases">
        <authorList>
            <person name="zhang j."/>
            <person name="sun C.M."/>
        </authorList>
    </citation>
    <scope>NUCLEOTIDE SEQUENCE</scope>
    <source>
        <strain evidence="7">NS-1</strain>
    </source>
</reference>
<dbReference type="PANTHER" id="PTHR30469">
    <property type="entry name" value="MULTIDRUG RESISTANCE PROTEIN MDTA"/>
    <property type="match status" value="1"/>
</dbReference>
<feature type="domain" description="CusB-like beta-barrel" evidence="6">
    <location>
        <begin position="186"/>
        <end position="259"/>
    </location>
</feature>
<evidence type="ECO:0000313" key="8">
    <source>
        <dbReference type="Proteomes" id="UP000665020"/>
    </source>
</evidence>
<dbReference type="Pfam" id="PF25954">
    <property type="entry name" value="Beta-barrel_RND_2"/>
    <property type="match status" value="1"/>
</dbReference>
<dbReference type="InterPro" id="IPR058792">
    <property type="entry name" value="Beta-barrel_RND_2"/>
</dbReference>
<accession>A0A8A7KBC1</accession>
<dbReference type="SUPFAM" id="SSF111369">
    <property type="entry name" value="HlyD-like secretion proteins"/>
    <property type="match status" value="1"/>
</dbReference>
<dbReference type="AlphaFoldDB" id="A0A8A7KBC1"/>
<organism evidence="7 8">
    <name type="scientific">Iocasia fonsfrigidae</name>
    <dbReference type="NCBI Taxonomy" id="2682810"/>
    <lineage>
        <taxon>Bacteria</taxon>
        <taxon>Bacillati</taxon>
        <taxon>Bacillota</taxon>
        <taxon>Clostridia</taxon>
        <taxon>Halanaerobiales</taxon>
        <taxon>Halanaerobiaceae</taxon>
        <taxon>Iocasia</taxon>
    </lineage>
</organism>
<keyword evidence="2" id="KW-0175">Coiled coil</keyword>
<feature type="region of interest" description="Disordered" evidence="3">
    <location>
        <begin position="331"/>
        <end position="354"/>
    </location>
</feature>
<evidence type="ECO:0000256" key="4">
    <source>
        <dbReference type="SAM" id="Phobius"/>
    </source>
</evidence>
<proteinExistence type="inferred from homology"/>
<evidence type="ECO:0000256" key="2">
    <source>
        <dbReference type="SAM" id="Coils"/>
    </source>
</evidence>
<protein>
    <submittedName>
        <fullName evidence="7">Efflux RND transporter periplasmic adaptor subunit</fullName>
    </submittedName>
</protein>
<keyword evidence="4" id="KW-1133">Transmembrane helix</keyword>
<dbReference type="Gene3D" id="2.40.420.20">
    <property type="match status" value="1"/>
</dbReference>
<dbReference type="InterPro" id="IPR006143">
    <property type="entry name" value="RND_pump_MFP"/>
</dbReference>
<evidence type="ECO:0000256" key="1">
    <source>
        <dbReference type="ARBA" id="ARBA00009477"/>
    </source>
</evidence>
<dbReference type="NCBIfam" id="TIGR01730">
    <property type="entry name" value="RND_mfp"/>
    <property type="match status" value="1"/>
</dbReference>
<keyword evidence="4" id="KW-0472">Membrane</keyword>
<dbReference type="Proteomes" id="UP000665020">
    <property type="component" value="Chromosome"/>
</dbReference>
<dbReference type="RefSeq" id="WP_230867136.1">
    <property type="nucleotide sequence ID" value="NZ_CP046640.1"/>
</dbReference>
<dbReference type="KEGG" id="ifn:GM661_12580"/>
<dbReference type="Gene3D" id="2.40.50.100">
    <property type="match status" value="1"/>
</dbReference>
<gene>
    <name evidence="7" type="ORF">GM661_12580</name>
</gene>
<feature type="transmembrane region" description="Helical" evidence="4">
    <location>
        <begin position="6"/>
        <end position="23"/>
    </location>
</feature>
<feature type="compositionally biased region" description="Pro residues" evidence="3">
    <location>
        <begin position="344"/>
        <end position="354"/>
    </location>
</feature>